<dbReference type="PANTHER" id="PTHR35580">
    <property type="entry name" value="CELL SURFACE GLYCOPROTEIN (S-LAYER PROTEIN)-LIKE PROTEIN"/>
    <property type="match status" value="1"/>
</dbReference>
<comment type="caution">
    <text evidence="4">The sequence shown here is derived from an EMBL/GenBank/DDBJ whole genome shotgun (WGS) entry which is preliminary data.</text>
</comment>
<dbReference type="InterPro" id="IPR013783">
    <property type="entry name" value="Ig-like_fold"/>
</dbReference>
<sequence length="1078" mass="112570">MVILAFVTGLVYWAVSRAPAAPETPPDWVWANQIGGTGADAARAVATDSAGNIYVTGSFEGTDVDFDPGSGETLLTSAGGTDIFVAKYDSNGDLDLTFTPFPIGGTQDDSGNGIAFDPSGSGSIYITGSFNSFGGTVDFDPGPGTTGLISTLGSADIFVAKYDSTGALLFAKRNGGSDLDAGNAVTFDASYIYITGFFTRNGNDATFCPGEGTQAIIPSDTTSRDIFTAIYDNTTYDCLGSIIAASTISASNDEEGLGIALDSSSNIYVSGYFFDSVTFDDPASITPLTIYSLGDGDAFVTKYLDVGSGANLTWAKAMGGNVGAADAAKGIGVDSADNVYVTGLFAGDATTPYTAFNWTETNGTPPDDFLTNTTVRSLAIFGTNLFAGTANDIFSEIFKSIDGGDTWTSTLATSEIQSFVLDGTNNNIFVGTGQSGVFLSTDNGTNWTDANGTPPNNLTNSNVQSLAISGTNLFAGTFGGGVFRSNDNGANWTNVGNISTGLTNANVQALATDGTNIFAGTLDGVFLSTNDGSNWTQVNGTPPNNLTNLTVRSLAISGTNLFAGTADGVFLSTNDGSSWTPVNNGLTNLSVQALATDGTDIFAGTNGSGVFKSIIPDPILIPNLDLVASSFATADVFAAKLDPADGSIVTSGWPKRMSAEAVELPSLALDEFDNVYVAGDFIGAGVDFLGELLTSGNSGSSRDTFVAKLDTDGVLQWLKQAGLNTGSASALDLSAVAEDELRVAGYFNDTVTFDDIDRTSLGGLDGFVTGLEFAPPNNAPVADAGPDQTVNESIEVTLDGLGSSDPESDLLTYSWTQTAGTTVTLTGADTVAPTFTAPSVSCSESPITFTFQLIVNDGEFNSAPSTSDVFVNRTRSCITASGSYARLPQPPTPPPLPPAPEKPKPEAPPPTECPLGQVLVEGVCGSPPGSVTLEELALLPEAVTLMKEEKEFAPGLGAPTGLAVILTPEVLDRERLLEERPSELLAPEGLRVVEAPTRLEIRPEEAVKFRPQPFQPQLLRPLQPVLEQVRPFVDFAFNFYRDLARKVVQNLNLQNIFPNIFSPQQNGFQPRDLRIEVK</sequence>
<feature type="signal peptide" evidence="2">
    <location>
        <begin position="1"/>
        <end position="20"/>
    </location>
</feature>
<dbReference type="PANTHER" id="PTHR35580:SF1">
    <property type="entry name" value="PHYTASE-LIKE DOMAIN-CONTAINING PROTEIN"/>
    <property type="match status" value="1"/>
</dbReference>
<accession>A0A1F6VLH0</accession>
<dbReference type="Proteomes" id="UP000178059">
    <property type="component" value="Unassembled WGS sequence"/>
</dbReference>
<feature type="region of interest" description="Disordered" evidence="1">
    <location>
        <begin position="881"/>
        <end position="912"/>
    </location>
</feature>
<dbReference type="Pfam" id="PF25852">
    <property type="entry name" value="DUF6242_C"/>
    <property type="match status" value="1"/>
</dbReference>
<gene>
    <name evidence="4" type="ORF">A2824_02215</name>
</gene>
<dbReference type="CDD" id="cd15482">
    <property type="entry name" value="Sialidase_non-viral"/>
    <property type="match status" value="1"/>
</dbReference>
<evidence type="ECO:0000256" key="2">
    <source>
        <dbReference type="SAM" id="SignalP"/>
    </source>
</evidence>
<dbReference type="AlphaFoldDB" id="A0A1F6VLH0"/>
<evidence type="ECO:0000259" key="3">
    <source>
        <dbReference type="Pfam" id="PF25852"/>
    </source>
</evidence>
<reference evidence="4 5" key="1">
    <citation type="journal article" date="2016" name="Nat. Commun.">
        <title>Thousands of microbial genomes shed light on interconnected biogeochemical processes in an aquifer system.</title>
        <authorList>
            <person name="Anantharaman K."/>
            <person name="Brown C.T."/>
            <person name="Hug L.A."/>
            <person name="Sharon I."/>
            <person name="Castelle C.J."/>
            <person name="Probst A.J."/>
            <person name="Thomas B.C."/>
            <person name="Singh A."/>
            <person name="Wilkins M.J."/>
            <person name="Karaoz U."/>
            <person name="Brodie E.L."/>
            <person name="Williams K.H."/>
            <person name="Hubbard S.S."/>
            <person name="Banfield J.F."/>
        </authorList>
    </citation>
    <scope>NUCLEOTIDE SEQUENCE [LARGE SCALE GENOMIC DNA]</scope>
</reference>
<dbReference type="SUPFAM" id="SSF110296">
    <property type="entry name" value="Oligoxyloglucan reducing end-specific cellobiohydrolase"/>
    <property type="match status" value="1"/>
</dbReference>
<dbReference type="Pfam" id="PF22352">
    <property type="entry name" value="K319L-like_PKD"/>
    <property type="match status" value="1"/>
</dbReference>
<evidence type="ECO:0000256" key="1">
    <source>
        <dbReference type="SAM" id="MobiDB-lite"/>
    </source>
</evidence>
<feature type="domain" description="DUF6242" evidence="3">
    <location>
        <begin position="311"/>
        <end position="467"/>
    </location>
</feature>
<evidence type="ECO:0000313" key="5">
    <source>
        <dbReference type="Proteomes" id="UP000178059"/>
    </source>
</evidence>
<protein>
    <recommendedName>
        <fullName evidence="3">DUF6242 domain-containing protein</fullName>
    </recommendedName>
</protein>
<evidence type="ECO:0000313" key="4">
    <source>
        <dbReference type="EMBL" id="OGI70517.1"/>
    </source>
</evidence>
<keyword evidence="2" id="KW-0732">Signal</keyword>
<dbReference type="InterPro" id="IPR058667">
    <property type="entry name" value="DUF6242_C"/>
</dbReference>
<organism evidence="4 5">
    <name type="scientific">Candidatus Nomurabacteria bacterium RIFCSPHIGHO2_01_FULL_42_16</name>
    <dbReference type="NCBI Taxonomy" id="1801743"/>
    <lineage>
        <taxon>Bacteria</taxon>
        <taxon>Candidatus Nomuraibacteriota</taxon>
    </lineage>
</organism>
<dbReference type="InterPro" id="IPR010620">
    <property type="entry name" value="SBBP_repeat"/>
</dbReference>
<name>A0A1F6VLH0_9BACT</name>
<dbReference type="SUPFAM" id="SSF101898">
    <property type="entry name" value="NHL repeat"/>
    <property type="match status" value="1"/>
</dbReference>
<dbReference type="InterPro" id="IPR015943">
    <property type="entry name" value="WD40/YVTN_repeat-like_dom_sf"/>
</dbReference>
<dbReference type="InterPro" id="IPR052918">
    <property type="entry name" value="Motility_Chemotaxis_Reg"/>
</dbReference>
<dbReference type="Pfam" id="PF06739">
    <property type="entry name" value="SBBP"/>
    <property type="match status" value="1"/>
</dbReference>
<feature type="chain" id="PRO_5009527284" description="DUF6242 domain-containing protein" evidence="2">
    <location>
        <begin position="21"/>
        <end position="1078"/>
    </location>
</feature>
<dbReference type="Gene3D" id="2.60.40.10">
    <property type="entry name" value="Immunoglobulins"/>
    <property type="match status" value="1"/>
</dbReference>
<dbReference type="Gene3D" id="2.130.10.10">
    <property type="entry name" value="YVTN repeat-like/Quinoprotein amine dehydrogenase"/>
    <property type="match status" value="2"/>
</dbReference>
<proteinExistence type="predicted"/>
<dbReference type="EMBL" id="MFTT01000005">
    <property type="protein sequence ID" value="OGI70517.1"/>
    <property type="molecule type" value="Genomic_DNA"/>
</dbReference>
<feature type="compositionally biased region" description="Pro residues" evidence="1">
    <location>
        <begin position="888"/>
        <end position="912"/>
    </location>
</feature>